<dbReference type="PROSITE" id="PS50977">
    <property type="entry name" value="HTH_TETR_2"/>
    <property type="match status" value="1"/>
</dbReference>
<evidence type="ECO:0000313" key="7">
    <source>
        <dbReference type="EMBL" id="APT33509.1"/>
    </source>
</evidence>
<dbReference type="PRINTS" id="PR00455">
    <property type="entry name" value="HTHTETR"/>
</dbReference>
<dbReference type="Proteomes" id="UP000199140">
    <property type="component" value="Unassembled WGS sequence"/>
</dbReference>
<evidence type="ECO:0000313" key="9">
    <source>
        <dbReference type="Proteomes" id="UP000185487"/>
    </source>
</evidence>
<dbReference type="RefSeq" id="WP_051976314.1">
    <property type="nucleotide sequence ID" value="NZ_CP015367.1"/>
</dbReference>
<dbReference type="GeneID" id="96602502"/>
<dbReference type="InterPro" id="IPR036271">
    <property type="entry name" value="Tet_transcr_reg_TetR-rel_C_sf"/>
</dbReference>
<dbReference type="Gene3D" id="1.10.357.10">
    <property type="entry name" value="Tetracycline Repressor, domain 2"/>
    <property type="match status" value="1"/>
</dbReference>
<evidence type="ECO:0000313" key="8">
    <source>
        <dbReference type="EMBL" id="SFH64608.1"/>
    </source>
</evidence>
<dbReference type="Pfam" id="PF00440">
    <property type="entry name" value="TetR_N"/>
    <property type="match status" value="1"/>
</dbReference>
<gene>
    <name evidence="7" type="ORF">MCBMB27_04218</name>
    <name evidence="8" type="ORF">SAMN05192567_13921</name>
</gene>
<keyword evidence="3" id="KW-0804">Transcription</keyword>
<sequence length="218" mass="23822">MSSAAEVDQKAARGPIPRGARRRAEIAQAAEKVFLEHGFAETTMQMVALAAGSSKETLYRHFGSKEDLFIEVVDNRNNEVRQVLDSTLESDGPIPIVLQSVGIALLECMCSPMVVALARMIVNETHRHPALGEAFYAMAPGRTLQKLTGYLAEARTRGEFTGDDPARAAEIFTGSIMGKFVPLMLFTPHTFAIDPDQIKDHVAEAVSVFAKTYVAKDR</sequence>
<dbReference type="PANTHER" id="PTHR30055">
    <property type="entry name" value="HTH-TYPE TRANSCRIPTIONAL REGULATOR RUTR"/>
    <property type="match status" value="1"/>
</dbReference>
<evidence type="ECO:0000256" key="1">
    <source>
        <dbReference type="ARBA" id="ARBA00023015"/>
    </source>
</evidence>
<evidence type="ECO:0000256" key="4">
    <source>
        <dbReference type="PROSITE-ProRule" id="PRU00335"/>
    </source>
</evidence>
<organism evidence="8 10">
    <name type="scientific">Methylobacterium phyllosphaerae</name>
    <dbReference type="NCBI Taxonomy" id="418223"/>
    <lineage>
        <taxon>Bacteria</taxon>
        <taxon>Pseudomonadati</taxon>
        <taxon>Pseudomonadota</taxon>
        <taxon>Alphaproteobacteria</taxon>
        <taxon>Hyphomicrobiales</taxon>
        <taxon>Methylobacteriaceae</taxon>
        <taxon>Methylobacterium</taxon>
    </lineage>
</organism>
<reference evidence="8 10" key="2">
    <citation type="submission" date="2016-10" db="EMBL/GenBank/DDBJ databases">
        <authorList>
            <person name="Varghese N."/>
            <person name="Submissions S."/>
        </authorList>
    </citation>
    <scope>NUCLEOTIDE SEQUENCE [LARGE SCALE GENOMIC DNA]</scope>
    <source>
        <strain evidence="8 10">CBMB27</strain>
    </source>
</reference>
<evidence type="ECO:0000256" key="2">
    <source>
        <dbReference type="ARBA" id="ARBA00023125"/>
    </source>
</evidence>
<dbReference type="GO" id="GO:0003700">
    <property type="term" value="F:DNA-binding transcription factor activity"/>
    <property type="evidence" value="ECO:0007669"/>
    <property type="project" value="TreeGrafter"/>
</dbReference>
<dbReference type="InterPro" id="IPR001647">
    <property type="entry name" value="HTH_TetR"/>
</dbReference>
<protein>
    <submittedName>
        <fullName evidence="8">DNA-binding transcriptional regulator, AcrR family</fullName>
    </submittedName>
    <submittedName>
        <fullName evidence="7">Virulence, Disease and Defense</fullName>
    </submittedName>
</protein>
<dbReference type="FunFam" id="1.10.10.60:FF:000141">
    <property type="entry name" value="TetR family transcriptional regulator"/>
    <property type="match status" value="1"/>
</dbReference>
<accession>A0AAE8HXM0</accession>
<feature type="DNA-binding region" description="H-T-H motif" evidence="4">
    <location>
        <begin position="43"/>
        <end position="62"/>
    </location>
</feature>
<dbReference type="GO" id="GO:0000976">
    <property type="term" value="F:transcription cis-regulatory region binding"/>
    <property type="evidence" value="ECO:0007669"/>
    <property type="project" value="TreeGrafter"/>
</dbReference>
<name>A0AAE8HXM0_9HYPH</name>
<dbReference type="InterPro" id="IPR009057">
    <property type="entry name" value="Homeodomain-like_sf"/>
</dbReference>
<dbReference type="SUPFAM" id="SSF48498">
    <property type="entry name" value="Tetracyclin repressor-like, C-terminal domain"/>
    <property type="match status" value="1"/>
</dbReference>
<dbReference type="Proteomes" id="UP000185487">
    <property type="component" value="Chromosome"/>
</dbReference>
<evidence type="ECO:0000259" key="6">
    <source>
        <dbReference type="PROSITE" id="PS50977"/>
    </source>
</evidence>
<dbReference type="AlphaFoldDB" id="A0AAE8HXM0"/>
<dbReference type="EMBL" id="CP015367">
    <property type="protein sequence ID" value="APT33509.1"/>
    <property type="molecule type" value="Genomic_DNA"/>
</dbReference>
<dbReference type="KEGG" id="mphy:MCBMB27_04218"/>
<keyword evidence="1" id="KW-0805">Transcription regulation</keyword>
<evidence type="ECO:0000256" key="3">
    <source>
        <dbReference type="ARBA" id="ARBA00023163"/>
    </source>
</evidence>
<dbReference type="PANTHER" id="PTHR30055:SF146">
    <property type="entry name" value="HTH-TYPE TRANSCRIPTIONAL DUAL REGULATOR CECR"/>
    <property type="match status" value="1"/>
</dbReference>
<evidence type="ECO:0000313" key="10">
    <source>
        <dbReference type="Proteomes" id="UP000199140"/>
    </source>
</evidence>
<dbReference type="InterPro" id="IPR039536">
    <property type="entry name" value="TetR_C_Proteobacteria"/>
</dbReference>
<dbReference type="SUPFAM" id="SSF46689">
    <property type="entry name" value="Homeodomain-like"/>
    <property type="match status" value="1"/>
</dbReference>
<feature type="domain" description="HTH tetR-type" evidence="6">
    <location>
        <begin position="20"/>
        <end position="80"/>
    </location>
</feature>
<evidence type="ECO:0000256" key="5">
    <source>
        <dbReference type="SAM" id="MobiDB-lite"/>
    </source>
</evidence>
<keyword evidence="9" id="KW-1185">Reference proteome</keyword>
<feature type="region of interest" description="Disordered" evidence="5">
    <location>
        <begin position="1"/>
        <end position="20"/>
    </location>
</feature>
<keyword evidence="2 4" id="KW-0238">DNA-binding</keyword>
<dbReference type="InterPro" id="IPR050109">
    <property type="entry name" value="HTH-type_TetR-like_transc_reg"/>
</dbReference>
<proteinExistence type="predicted"/>
<reference evidence="7 9" key="1">
    <citation type="submission" date="2016-04" db="EMBL/GenBank/DDBJ databases">
        <title>Complete genome sequencing and analysis of CBMB27, Methylobacterium phyllosphaerae isolated from leaf tissues of rice (Oryza sativa L.).</title>
        <authorList>
            <person name="Lee Y."/>
            <person name="Hwangbo K."/>
            <person name="Chung H."/>
            <person name="Yoo J."/>
            <person name="Kim K.Y."/>
            <person name="Sa T.M."/>
            <person name="Um Y."/>
            <person name="Madhaiyan M."/>
        </authorList>
    </citation>
    <scope>NUCLEOTIDE SEQUENCE [LARGE SCALE GENOMIC DNA]</scope>
    <source>
        <strain evidence="7 9">CBMB27</strain>
    </source>
</reference>
<dbReference type="EMBL" id="FOPK01000039">
    <property type="protein sequence ID" value="SFH64608.1"/>
    <property type="molecule type" value="Genomic_DNA"/>
</dbReference>
<dbReference type="Pfam" id="PF14246">
    <property type="entry name" value="TetR_C_7"/>
    <property type="match status" value="1"/>
</dbReference>